<dbReference type="RefSeq" id="WP_133753716.1">
    <property type="nucleotide sequence ID" value="NZ_SOAW01000001.1"/>
</dbReference>
<dbReference type="AlphaFoldDB" id="A0A4R7J6X3"/>
<reference evidence="3 4" key="1">
    <citation type="submission" date="2019-03" db="EMBL/GenBank/DDBJ databases">
        <title>Genomic Encyclopedia of Archaeal and Bacterial Type Strains, Phase II (KMG-II): from individual species to whole genera.</title>
        <authorList>
            <person name="Goeker M."/>
        </authorList>
    </citation>
    <scope>NUCLEOTIDE SEQUENCE [LARGE SCALE GENOMIC DNA]</scope>
    <source>
        <strain evidence="3 4">DSM 24323</strain>
    </source>
</reference>
<dbReference type="Pfam" id="PF12358">
    <property type="entry name" value="DUF3644"/>
    <property type="match status" value="1"/>
</dbReference>
<proteinExistence type="predicted"/>
<keyword evidence="4" id="KW-1185">Reference proteome</keyword>
<organism evidence="3 4">
    <name type="scientific">Naumannella halotolerans</name>
    <dbReference type="NCBI Taxonomy" id="993414"/>
    <lineage>
        <taxon>Bacteria</taxon>
        <taxon>Bacillati</taxon>
        <taxon>Actinomycetota</taxon>
        <taxon>Actinomycetes</taxon>
        <taxon>Propionibacteriales</taxon>
        <taxon>Propionibacteriaceae</taxon>
        <taxon>Naumannella</taxon>
    </lineage>
</organism>
<dbReference type="OrthoDB" id="1551227at2"/>
<feature type="domain" description="EC042-2821-like Restriction Endonuclease-like" evidence="2">
    <location>
        <begin position="242"/>
        <end position="309"/>
    </location>
</feature>
<evidence type="ECO:0000259" key="2">
    <source>
        <dbReference type="Pfam" id="PF18740"/>
    </source>
</evidence>
<feature type="domain" description="DUF3644" evidence="1">
    <location>
        <begin position="10"/>
        <end position="191"/>
    </location>
</feature>
<sequence>MAQPYVSSRRLVANSLSAMLSAIEVYNKPRMEYRDEVTVVLIVNAWELALKAALKQAKKRVFYRKKTGQPYRTLAVEDALKQALNHNLFPPGVDGTAVAANVSALVEYRNRAVHLYAADLGEMVYPFMQTSVLNYRDYMLDRFNKDLADSITWQLLPLGARTPSEPIQFMKADPSKSAVAEVREFIDGLRRLLDEAQAAGGDMQRVASVYDVHLRSTKTVTSRDLEVAVANDGEKVVVRKADPNQTHPYSATELLQRVNAKRAGRELNSRDHQALCWKEHLRDDPRMAWKHGNAATHVWSGDAVNHMAKLEDGYYDQVRSEYNAYLQSKRV</sequence>
<protein>
    <submittedName>
        <fullName evidence="3">Uncharacterized protein DUF3644</fullName>
    </submittedName>
</protein>
<dbReference type="Proteomes" id="UP000295371">
    <property type="component" value="Unassembled WGS sequence"/>
</dbReference>
<comment type="caution">
    <text evidence="3">The sequence shown here is derived from an EMBL/GenBank/DDBJ whole genome shotgun (WGS) entry which is preliminary data.</text>
</comment>
<name>A0A4R7J6X3_9ACTN</name>
<dbReference type="Pfam" id="PF18740">
    <property type="entry name" value="EC042_2821"/>
    <property type="match status" value="1"/>
</dbReference>
<dbReference type="InterPro" id="IPR049530">
    <property type="entry name" value="EC042_2821"/>
</dbReference>
<dbReference type="EMBL" id="SOAW01000001">
    <property type="protein sequence ID" value="TDT33162.1"/>
    <property type="molecule type" value="Genomic_DNA"/>
</dbReference>
<evidence type="ECO:0000313" key="4">
    <source>
        <dbReference type="Proteomes" id="UP000295371"/>
    </source>
</evidence>
<evidence type="ECO:0000313" key="3">
    <source>
        <dbReference type="EMBL" id="TDT33162.1"/>
    </source>
</evidence>
<evidence type="ECO:0000259" key="1">
    <source>
        <dbReference type="Pfam" id="PF12358"/>
    </source>
</evidence>
<accession>A0A4R7J6X3</accession>
<dbReference type="InterPro" id="IPR022104">
    <property type="entry name" value="DUF3644"/>
</dbReference>
<gene>
    <name evidence="3" type="ORF">CLV29_0767</name>
</gene>